<evidence type="ECO:0000256" key="3">
    <source>
        <dbReference type="ARBA" id="ARBA00022525"/>
    </source>
</evidence>
<dbReference type="SUPFAM" id="SSF69255">
    <property type="entry name" value="gp5 N-terminal domain-like"/>
    <property type="match status" value="1"/>
</dbReference>
<dbReference type="InterPro" id="IPR037026">
    <property type="entry name" value="Vgr_OB-fold_dom_sf"/>
</dbReference>
<dbReference type="PANTHER" id="PTHR32305:SF15">
    <property type="entry name" value="PROTEIN RHSA-RELATED"/>
    <property type="match status" value="1"/>
</dbReference>
<comment type="subcellular location">
    <subcellularLocation>
        <location evidence="1">Secreted</location>
    </subcellularLocation>
</comment>
<dbReference type="Gene3D" id="2.30.110.50">
    <property type="match status" value="1"/>
</dbReference>
<dbReference type="NCBIfam" id="TIGR01646">
    <property type="entry name" value="vgr_GE"/>
    <property type="match status" value="1"/>
</dbReference>
<evidence type="ECO:0000313" key="7">
    <source>
        <dbReference type="EMBL" id="SSA48787.1"/>
    </source>
</evidence>
<evidence type="ECO:0000259" key="4">
    <source>
        <dbReference type="Pfam" id="PF04717"/>
    </source>
</evidence>
<reference evidence="6 8" key="2">
    <citation type="submission" date="2018-03" db="EMBL/GenBank/DDBJ databases">
        <title>Genomic Encyclopedia of Archaeal and Bacterial Type Strains, Phase II (KMG-II): from individual species to whole genera.</title>
        <authorList>
            <person name="Goeker M."/>
        </authorList>
    </citation>
    <scope>NUCLEOTIDE SEQUENCE [LARGE SCALE GENOMIC DNA]</scope>
    <source>
        <strain evidence="6 8">DSM 25227</strain>
    </source>
</reference>
<name>A0A2Y9B1H5_9RHOB</name>
<accession>A0A2Y9B1H5</accession>
<dbReference type="Gene3D" id="2.40.50.230">
    <property type="entry name" value="Gp5 N-terminal domain"/>
    <property type="match status" value="1"/>
</dbReference>
<dbReference type="InterPro" id="IPR006533">
    <property type="entry name" value="T6SS_Vgr_RhsGE"/>
</dbReference>
<proteinExistence type="inferred from homology"/>
<keyword evidence="3" id="KW-0964">Secreted</keyword>
<dbReference type="Gene3D" id="4.10.220.110">
    <property type="match status" value="1"/>
</dbReference>
<dbReference type="SUPFAM" id="SSF69279">
    <property type="entry name" value="Phage tail proteins"/>
    <property type="match status" value="2"/>
</dbReference>
<dbReference type="GO" id="GO:0005576">
    <property type="term" value="C:extracellular region"/>
    <property type="evidence" value="ECO:0007669"/>
    <property type="project" value="UniProtKB-SubCell"/>
</dbReference>
<sequence>MVSHTFSELVTPVPAAVIDMAGLHFVSLTGEDALSQPFEYTVRAISSDPDITAKTLLGEVVTVIISANPLEQEIGVRFYSGIVDRFRFMGPDSPDRYLYELTLRPRLWLLSKSTDNRIFQEKSVEDIVSEVLDQHGVNVRWQHQASLPTRDYCVQYGETDLAFVQRLLQHEGLFYHFEFDDGDHTMVISDVVADLKPALGNETIRFREHDSGSQDGTGGITAFARVDSIVTGRHSLTDYDFEKPSADLAAQMDDGRDHSEADKERYSYPGKYIEYGRGETLAELRLQENQAMGYEINAISTLPAPHSGHLFTLDEHPRASENIEYLIVRVRTKIWDGSYSTRFGGGIGARSDEIGVEADWQLVPADVPWRLPDPAPRPIMKGPQTAVVVGPGGEEIYTDKYSRVKVQFHWDRLGGKDENSSCWVRVSSAWAGSGWGFIQIPRIGQEVIVDFLEGDPDQPIITGRVYNAEQMPPYALPANATQSGWKSNSSKGGGGWNELRFEDLKGSEQVYFQAEKDHVELVKNDETRTIGHDWVEDVGNDATQTIGNDRTETVHNDKKVEVIGHRTVNIRKTDTETVDQDRSLTVHGNETIEVDGDSDEKIWKSHSQYVLINQSVTVGGWRMDKVGGYESRGVAGYQDTKVGGYRAVSVAGYQKHTVLQNDGWKVGKDQSIEIGKNQEMKIGEDQSFWVGGDGTYMVTKKAFHSAEDDATFRSNKNLLLEAGGDQLTLKCGKAEIVMKKDGTISIEGKDINTDASGKINSKASGDIILKGSNVKMN</sequence>
<dbReference type="Proteomes" id="UP000251571">
    <property type="component" value="Unassembled WGS sequence"/>
</dbReference>
<dbReference type="InterPro" id="IPR054030">
    <property type="entry name" value="Gp5_Vgr_C"/>
</dbReference>
<dbReference type="EMBL" id="QGDJ01000008">
    <property type="protein sequence ID" value="PWJ16550.1"/>
    <property type="molecule type" value="Genomic_DNA"/>
</dbReference>
<dbReference type="PANTHER" id="PTHR32305">
    <property type="match status" value="1"/>
</dbReference>
<organism evidence="7 9">
    <name type="scientific">Jannaschia seohaensis</name>
    <dbReference type="NCBI Taxonomy" id="475081"/>
    <lineage>
        <taxon>Bacteria</taxon>
        <taxon>Pseudomonadati</taxon>
        <taxon>Pseudomonadota</taxon>
        <taxon>Alphaproteobacteria</taxon>
        <taxon>Rhodobacterales</taxon>
        <taxon>Roseobacteraceae</taxon>
        <taxon>Jannaschia</taxon>
    </lineage>
</organism>
<feature type="domain" description="Gp5/Type VI secretion system Vgr protein OB-fold" evidence="4">
    <location>
        <begin position="399"/>
        <end position="466"/>
    </location>
</feature>
<dbReference type="RefSeq" id="WP_109565267.1">
    <property type="nucleotide sequence ID" value="NZ_QGDJ01000008.1"/>
</dbReference>
<dbReference type="Pfam" id="PF04717">
    <property type="entry name" value="Phage_base_V"/>
    <property type="match status" value="1"/>
</dbReference>
<evidence type="ECO:0000313" key="6">
    <source>
        <dbReference type="EMBL" id="PWJ16550.1"/>
    </source>
</evidence>
<dbReference type="InterPro" id="IPR006531">
    <property type="entry name" value="Gp5/Vgr_OB"/>
</dbReference>
<dbReference type="NCBIfam" id="TIGR03361">
    <property type="entry name" value="VI_Rhs_Vgr"/>
    <property type="match status" value="1"/>
</dbReference>
<dbReference type="OrthoDB" id="9762420at2"/>
<comment type="similarity">
    <text evidence="2">Belongs to the VgrG protein family.</text>
</comment>
<evidence type="ECO:0000259" key="5">
    <source>
        <dbReference type="Pfam" id="PF22178"/>
    </source>
</evidence>
<dbReference type="SUPFAM" id="SSF69349">
    <property type="entry name" value="Phage fibre proteins"/>
    <property type="match status" value="2"/>
</dbReference>
<gene>
    <name evidence="6" type="ORF">BCF38_10864</name>
    <name evidence="7" type="ORF">SAMN05421539_10864</name>
</gene>
<evidence type="ECO:0000256" key="1">
    <source>
        <dbReference type="ARBA" id="ARBA00004613"/>
    </source>
</evidence>
<dbReference type="InterPro" id="IPR050708">
    <property type="entry name" value="T6SS_VgrG/RHS"/>
</dbReference>
<evidence type="ECO:0000313" key="9">
    <source>
        <dbReference type="Proteomes" id="UP000251571"/>
    </source>
</evidence>
<dbReference type="EMBL" id="UETC01000008">
    <property type="protein sequence ID" value="SSA48787.1"/>
    <property type="molecule type" value="Genomic_DNA"/>
</dbReference>
<protein>
    <submittedName>
        <fullName evidence="7">Type VI secretion system secreted protein VgrG</fullName>
    </submittedName>
</protein>
<dbReference type="AlphaFoldDB" id="A0A2Y9B1H5"/>
<dbReference type="Proteomes" id="UP000245839">
    <property type="component" value="Unassembled WGS sequence"/>
</dbReference>
<feature type="domain" description="Gp5/Type VI secretion system Vgr C-terminal trimerisation" evidence="5">
    <location>
        <begin position="483"/>
        <end position="594"/>
    </location>
</feature>
<dbReference type="Pfam" id="PF05954">
    <property type="entry name" value="Phage_GPD"/>
    <property type="match status" value="1"/>
</dbReference>
<dbReference type="Gene3D" id="3.55.50.10">
    <property type="entry name" value="Baseplate protein-like domains"/>
    <property type="match status" value="1"/>
</dbReference>
<evidence type="ECO:0000313" key="8">
    <source>
        <dbReference type="Proteomes" id="UP000245839"/>
    </source>
</evidence>
<keyword evidence="8" id="KW-1185">Reference proteome</keyword>
<reference evidence="7 9" key="1">
    <citation type="submission" date="2016-10" db="EMBL/GenBank/DDBJ databases">
        <authorList>
            <person name="Cai Z."/>
        </authorList>
    </citation>
    <scope>NUCLEOTIDE SEQUENCE [LARGE SCALE GENOMIC DNA]</scope>
    <source>
        <strain evidence="7 9">DSM 25227</strain>
    </source>
</reference>
<dbReference type="InterPro" id="IPR017847">
    <property type="entry name" value="T6SS_RhsGE_Vgr_subset"/>
</dbReference>
<dbReference type="Pfam" id="PF22178">
    <property type="entry name" value="Gp5_trimer_C"/>
    <property type="match status" value="1"/>
</dbReference>
<evidence type="ECO:0000256" key="2">
    <source>
        <dbReference type="ARBA" id="ARBA00005558"/>
    </source>
</evidence>